<feature type="transmembrane region" description="Helical" evidence="8">
    <location>
        <begin position="103"/>
        <end position="121"/>
    </location>
</feature>
<keyword evidence="3" id="KW-0813">Transport</keyword>
<keyword evidence="5 8" id="KW-0812">Transmembrane</keyword>
<evidence type="ECO:0000256" key="4">
    <source>
        <dbReference type="ARBA" id="ARBA00022475"/>
    </source>
</evidence>
<keyword evidence="4" id="KW-1003">Cell membrane</keyword>
<feature type="transmembrane region" description="Helical" evidence="8">
    <location>
        <begin position="288"/>
        <end position="310"/>
    </location>
</feature>
<feature type="transmembrane region" description="Helical" evidence="8">
    <location>
        <begin position="158"/>
        <end position="179"/>
    </location>
</feature>
<keyword evidence="7 8" id="KW-0472">Membrane</keyword>
<dbReference type="CDD" id="cd06550">
    <property type="entry name" value="TM_ABC_iron-siderophores_like"/>
    <property type="match status" value="1"/>
</dbReference>
<evidence type="ECO:0000256" key="5">
    <source>
        <dbReference type="ARBA" id="ARBA00022692"/>
    </source>
</evidence>
<comment type="subcellular location">
    <subcellularLocation>
        <location evidence="1">Cell membrane</location>
        <topology evidence="1">Multi-pass membrane protein</topology>
    </subcellularLocation>
</comment>
<comment type="caution">
    <text evidence="9">The sequence shown here is derived from an EMBL/GenBank/DDBJ whole genome shotgun (WGS) entry which is preliminary data.</text>
</comment>
<feature type="transmembrane region" description="Helical" evidence="8">
    <location>
        <begin position="246"/>
        <end position="276"/>
    </location>
</feature>
<dbReference type="InterPro" id="IPR037294">
    <property type="entry name" value="ABC_BtuC-like"/>
</dbReference>
<evidence type="ECO:0000256" key="7">
    <source>
        <dbReference type="ARBA" id="ARBA00023136"/>
    </source>
</evidence>
<dbReference type="RefSeq" id="WP_236397288.1">
    <property type="nucleotide sequence ID" value="NZ_JAKJHZ010000001.1"/>
</dbReference>
<sequence>MTTTATQQLGRPARPRSTSAAGPVTAYAVLLGLLVVAVAASVLIGSRLVAPTALLEAGADRTVLEVRAVRTVLGVLVGVALGLAGACMQGLTRNPLADPGILGVNSGAALAIVLGIAYLGVGSMTAYVVLALVGAALASLAVHAIAGIGRDGATPAKLTVAGAAFAAAASSWTVAVQLVDQTTLDVMRRWQVGSIGGRSWDLVVSLAPVFAAGTVLALVLSRTLNALALGDEMAAGLGRHTTRDRLLVGLAIVLLAGTATAAAGPIAFVGLIVPHLVRTRTGSDHRHLLPLSAGYGAVLVLLADTVGRVVLPPSEVQVGIMTAVVGVPFFLLLVRRGRMGL</sequence>
<evidence type="ECO:0000256" key="2">
    <source>
        <dbReference type="ARBA" id="ARBA00007935"/>
    </source>
</evidence>
<accession>A0ABS9H7E1</accession>
<feature type="transmembrane region" description="Helical" evidence="8">
    <location>
        <begin position="71"/>
        <end position="91"/>
    </location>
</feature>
<dbReference type="Pfam" id="PF01032">
    <property type="entry name" value="FecCD"/>
    <property type="match status" value="1"/>
</dbReference>
<reference evidence="9 10" key="1">
    <citation type="submission" date="2022-01" db="EMBL/GenBank/DDBJ databases">
        <title>Nocardioides sp. nov., an actinomycete isolated from mining soil.</title>
        <authorList>
            <person name="Liu L."/>
        </authorList>
    </citation>
    <scope>NUCLEOTIDE SEQUENCE [LARGE SCALE GENOMIC DNA]</scope>
    <source>
        <strain evidence="9 10">KLBMP 9356</strain>
    </source>
</reference>
<name>A0ABS9H7E1_9ACTN</name>
<evidence type="ECO:0000256" key="1">
    <source>
        <dbReference type="ARBA" id="ARBA00004651"/>
    </source>
</evidence>
<dbReference type="Proteomes" id="UP001201161">
    <property type="component" value="Unassembled WGS sequence"/>
</dbReference>
<comment type="similarity">
    <text evidence="2">Belongs to the binding-protein-dependent transport system permease family. FecCD subfamily.</text>
</comment>
<dbReference type="PANTHER" id="PTHR30472:SF1">
    <property type="entry name" value="FE(3+) DICITRATE TRANSPORT SYSTEM PERMEASE PROTEIN FECC-RELATED"/>
    <property type="match status" value="1"/>
</dbReference>
<dbReference type="Gene3D" id="1.10.3470.10">
    <property type="entry name" value="ABC transporter involved in vitamin B12 uptake, BtuC"/>
    <property type="match status" value="1"/>
</dbReference>
<organism evidence="9 10">
    <name type="scientific">Nocardioides potassii</name>
    <dbReference type="NCBI Taxonomy" id="2911371"/>
    <lineage>
        <taxon>Bacteria</taxon>
        <taxon>Bacillati</taxon>
        <taxon>Actinomycetota</taxon>
        <taxon>Actinomycetes</taxon>
        <taxon>Propionibacteriales</taxon>
        <taxon>Nocardioidaceae</taxon>
        <taxon>Nocardioides</taxon>
    </lineage>
</organism>
<evidence type="ECO:0000313" key="9">
    <source>
        <dbReference type="EMBL" id="MCF6376038.1"/>
    </source>
</evidence>
<evidence type="ECO:0000256" key="8">
    <source>
        <dbReference type="SAM" id="Phobius"/>
    </source>
</evidence>
<evidence type="ECO:0000256" key="3">
    <source>
        <dbReference type="ARBA" id="ARBA00022448"/>
    </source>
</evidence>
<gene>
    <name evidence="9" type="ORF">L2K70_00295</name>
</gene>
<dbReference type="PANTHER" id="PTHR30472">
    <property type="entry name" value="FERRIC ENTEROBACTIN TRANSPORT SYSTEM PERMEASE PROTEIN"/>
    <property type="match status" value="1"/>
</dbReference>
<dbReference type="SUPFAM" id="SSF81345">
    <property type="entry name" value="ABC transporter involved in vitamin B12 uptake, BtuC"/>
    <property type="match status" value="1"/>
</dbReference>
<dbReference type="InterPro" id="IPR000522">
    <property type="entry name" value="ABC_transptr_permease_BtuC"/>
</dbReference>
<keyword evidence="10" id="KW-1185">Reference proteome</keyword>
<feature type="transmembrane region" description="Helical" evidence="8">
    <location>
        <begin position="200"/>
        <end position="220"/>
    </location>
</feature>
<evidence type="ECO:0000256" key="6">
    <source>
        <dbReference type="ARBA" id="ARBA00022989"/>
    </source>
</evidence>
<protein>
    <submittedName>
        <fullName evidence="9">Iron ABC transporter permease</fullName>
    </submittedName>
</protein>
<keyword evidence="6 8" id="KW-1133">Transmembrane helix</keyword>
<feature type="transmembrane region" description="Helical" evidence="8">
    <location>
        <begin position="128"/>
        <end position="146"/>
    </location>
</feature>
<proteinExistence type="inferred from homology"/>
<feature type="transmembrane region" description="Helical" evidence="8">
    <location>
        <begin position="24"/>
        <end position="50"/>
    </location>
</feature>
<evidence type="ECO:0000313" key="10">
    <source>
        <dbReference type="Proteomes" id="UP001201161"/>
    </source>
</evidence>
<feature type="transmembrane region" description="Helical" evidence="8">
    <location>
        <begin position="316"/>
        <end position="334"/>
    </location>
</feature>
<dbReference type="EMBL" id="JAKJHZ010000001">
    <property type="protein sequence ID" value="MCF6376038.1"/>
    <property type="molecule type" value="Genomic_DNA"/>
</dbReference>